<dbReference type="InterPro" id="IPR052636">
    <property type="entry name" value="UDP-D-xylose:L-fucose_XylT"/>
</dbReference>
<evidence type="ECO:0000313" key="4">
    <source>
        <dbReference type="Proteomes" id="UP000230750"/>
    </source>
</evidence>
<dbReference type="InterPro" id="IPR005069">
    <property type="entry name" value="Nucl-diP-sugar_transferase"/>
</dbReference>
<name>A0A2G8LQP6_STIJA</name>
<sequence>MNSLSDIIPHLTSPVVLVTANMGYVKLVQNLLNSIDQVGTKPTVVLVCEDEIIYKYFQKRQGVTVALTEFGKDITEEQEWLCDNFKDLAKRRIWHIYHLARAGIDTLYLDADTVWLQDPFPRLTGGFDIYVQQEENIPYCSGMFFIRATAPSLRMLTYWKEHVHEGEDLQDQETYNEAIKVTKNLKVNKLPAYEFVGGEIYFKSITPWYERPTKPVIVHATWRIGVENKRKTLKECGIWFAE</sequence>
<comment type="caution">
    <text evidence="3">The sequence shown here is derived from an EMBL/GenBank/DDBJ whole genome shotgun (WGS) entry which is preliminary data.</text>
</comment>
<feature type="domain" description="Nucleotide-diphospho-sugar transferase" evidence="2">
    <location>
        <begin position="43"/>
        <end position="233"/>
    </location>
</feature>
<organism evidence="3 4">
    <name type="scientific">Stichopus japonicus</name>
    <name type="common">Sea cucumber</name>
    <dbReference type="NCBI Taxonomy" id="307972"/>
    <lineage>
        <taxon>Eukaryota</taxon>
        <taxon>Metazoa</taxon>
        <taxon>Echinodermata</taxon>
        <taxon>Eleutherozoa</taxon>
        <taxon>Echinozoa</taxon>
        <taxon>Holothuroidea</taxon>
        <taxon>Aspidochirotacea</taxon>
        <taxon>Aspidochirotida</taxon>
        <taxon>Stichopodidae</taxon>
        <taxon>Apostichopus</taxon>
    </lineage>
</organism>
<dbReference type="GO" id="GO:0005794">
    <property type="term" value="C:Golgi apparatus"/>
    <property type="evidence" value="ECO:0007669"/>
    <property type="project" value="TreeGrafter"/>
</dbReference>
<evidence type="ECO:0000259" key="2">
    <source>
        <dbReference type="Pfam" id="PF03407"/>
    </source>
</evidence>
<evidence type="ECO:0000313" key="3">
    <source>
        <dbReference type="EMBL" id="PIK62544.1"/>
    </source>
</evidence>
<dbReference type="GO" id="GO:0016757">
    <property type="term" value="F:glycosyltransferase activity"/>
    <property type="evidence" value="ECO:0007669"/>
    <property type="project" value="TreeGrafter"/>
</dbReference>
<dbReference type="Pfam" id="PF03407">
    <property type="entry name" value="Nucleotid_trans"/>
    <property type="match status" value="1"/>
</dbReference>
<dbReference type="PANTHER" id="PTHR47032:SF1">
    <property type="entry name" value="UDP-D-XYLOSE:L-FUCOSE ALPHA-1,3-D-XYLOSYLTRANSFERASE-RELATED"/>
    <property type="match status" value="1"/>
</dbReference>
<dbReference type="AlphaFoldDB" id="A0A2G8LQP6"/>
<evidence type="ECO:0000256" key="1">
    <source>
        <dbReference type="ARBA" id="ARBA00007033"/>
    </source>
</evidence>
<reference evidence="3 4" key="1">
    <citation type="journal article" date="2017" name="PLoS Biol.">
        <title>The sea cucumber genome provides insights into morphological evolution and visceral regeneration.</title>
        <authorList>
            <person name="Zhang X."/>
            <person name="Sun L."/>
            <person name="Yuan J."/>
            <person name="Sun Y."/>
            <person name="Gao Y."/>
            <person name="Zhang L."/>
            <person name="Li S."/>
            <person name="Dai H."/>
            <person name="Hamel J.F."/>
            <person name="Liu C."/>
            <person name="Yu Y."/>
            <person name="Liu S."/>
            <person name="Lin W."/>
            <person name="Guo K."/>
            <person name="Jin S."/>
            <person name="Xu P."/>
            <person name="Storey K.B."/>
            <person name="Huan P."/>
            <person name="Zhang T."/>
            <person name="Zhou Y."/>
            <person name="Zhang J."/>
            <person name="Lin C."/>
            <person name="Li X."/>
            <person name="Xing L."/>
            <person name="Huo D."/>
            <person name="Sun M."/>
            <person name="Wang L."/>
            <person name="Mercier A."/>
            <person name="Li F."/>
            <person name="Yang H."/>
            <person name="Xiang J."/>
        </authorList>
    </citation>
    <scope>NUCLEOTIDE SEQUENCE [LARGE SCALE GENOMIC DNA]</scope>
    <source>
        <strain evidence="3">Shaxun</strain>
        <tissue evidence="3">Muscle</tissue>
    </source>
</reference>
<accession>A0A2G8LQP6</accession>
<gene>
    <name evidence="3" type="ORF">BSL78_00550</name>
</gene>
<dbReference type="EMBL" id="MRZV01000010">
    <property type="protein sequence ID" value="PIK62544.1"/>
    <property type="molecule type" value="Genomic_DNA"/>
</dbReference>
<comment type="similarity">
    <text evidence="1">Belongs to the glycosyltransferase 77 family.</text>
</comment>
<dbReference type="STRING" id="307972.A0A2G8LQP6"/>
<keyword evidence="3" id="KW-0808">Transferase</keyword>
<dbReference type="OrthoDB" id="1712432at2759"/>
<protein>
    <submittedName>
        <fullName evidence="3">Putative UDP-D-xylose:L-fucose alpha-1,3-D-xylosyltransferase 3-like</fullName>
    </submittedName>
</protein>
<dbReference type="PANTHER" id="PTHR47032">
    <property type="entry name" value="UDP-D-XYLOSE:L-FUCOSE ALPHA-1,3-D-XYLOSYLTRANSFERASE-RELATED"/>
    <property type="match status" value="1"/>
</dbReference>
<dbReference type="SUPFAM" id="SSF53448">
    <property type="entry name" value="Nucleotide-diphospho-sugar transferases"/>
    <property type="match status" value="1"/>
</dbReference>
<dbReference type="Proteomes" id="UP000230750">
    <property type="component" value="Unassembled WGS sequence"/>
</dbReference>
<proteinExistence type="inferred from homology"/>
<keyword evidence="4" id="KW-1185">Reference proteome</keyword>
<dbReference type="InterPro" id="IPR029044">
    <property type="entry name" value="Nucleotide-diphossugar_trans"/>
</dbReference>